<reference evidence="5" key="1">
    <citation type="submission" date="2017-05" db="UniProtKB">
        <authorList>
            <consortium name="EnsemblMetazoa"/>
        </authorList>
    </citation>
    <scope>IDENTIFICATION</scope>
</reference>
<dbReference type="InterPro" id="IPR001965">
    <property type="entry name" value="Znf_PHD"/>
</dbReference>
<feature type="domain" description="Zinc finger PHD-type" evidence="4">
    <location>
        <begin position="98"/>
        <end position="144"/>
    </location>
</feature>
<dbReference type="GO" id="GO:0008270">
    <property type="term" value="F:zinc ion binding"/>
    <property type="evidence" value="ECO:0007669"/>
    <property type="project" value="UniProtKB-KW"/>
</dbReference>
<dbReference type="InParanoid" id="A0A1X7V3W1"/>
<keyword evidence="1" id="KW-0479">Metal-binding</keyword>
<evidence type="ECO:0000256" key="1">
    <source>
        <dbReference type="ARBA" id="ARBA00022723"/>
    </source>
</evidence>
<dbReference type="Gene3D" id="3.30.40.10">
    <property type="entry name" value="Zinc/RING finger domain, C3HC4 (zinc finger)"/>
    <property type="match status" value="1"/>
</dbReference>
<dbReference type="OrthoDB" id="10002605at2759"/>
<evidence type="ECO:0000256" key="2">
    <source>
        <dbReference type="ARBA" id="ARBA00022771"/>
    </source>
</evidence>
<keyword evidence="3" id="KW-0862">Zinc</keyword>
<proteinExistence type="predicted"/>
<protein>
    <recommendedName>
        <fullName evidence="4">Zinc finger PHD-type domain-containing protein</fullName>
    </recommendedName>
</protein>
<dbReference type="SMART" id="SM00249">
    <property type="entry name" value="PHD"/>
    <property type="match status" value="1"/>
</dbReference>
<name>A0A1X7V3W1_AMPQE</name>
<sequence>MFILINDYYIALGTATVTSKESPESTITTVAGGRGVKSTRSTAAVTSKEGPKSTVTTVAGGRGVKSTRSTAGNKDNLYESFEKRSVRFDLLASDSITECPTCGAVYGEDESIWICCDNCDVWYNYECTGLQNEIPDEYFCSACQFSHVSVLRTEL</sequence>
<dbReference type="EnsemblMetazoa" id="Aqu2.1.34641_001">
    <property type="protein sequence ID" value="Aqu2.1.34641_001"/>
    <property type="gene ID" value="Aqu2.1.34641"/>
</dbReference>
<evidence type="ECO:0000259" key="4">
    <source>
        <dbReference type="SMART" id="SM00249"/>
    </source>
</evidence>
<evidence type="ECO:0000313" key="5">
    <source>
        <dbReference type="EnsemblMetazoa" id="Aqu2.1.34641_001"/>
    </source>
</evidence>
<dbReference type="AlphaFoldDB" id="A0A1X7V3W1"/>
<dbReference type="SUPFAM" id="SSF57903">
    <property type="entry name" value="FYVE/PHD zinc finger"/>
    <property type="match status" value="1"/>
</dbReference>
<dbReference type="InterPro" id="IPR013083">
    <property type="entry name" value="Znf_RING/FYVE/PHD"/>
</dbReference>
<keyword evidence="2" id="KW-0863">Zinc-finger</keyword>
<organism evidence="5">
    <name type="scientific">Amphimedon queenslandica</name>
    <name type="common">Sponge</name>
    <dbReference type="NCBI Taxonomy" id="400682"/>
    <lineage>
        <taxon>Eukaryota</taxon>
        <taxon>Metazoa</taxon>
        <taxon>Porifera</taxon>
        <taxon>Demospongiae</taxon>
        <taxon>Heteroscleromorpha</taxon>
        <taxon>Haplosclerida</taxon>
        <taxon>Niphatidae</taxon>
        <taxon>Amphimedon</taxon>
    </lineage>
</organism>
<dbReference type="InterPro" id="IPR011011">
    <property type="entry name" value="Znf_FYVE_PHD"/>
</dbReference>
<dbReference type="CDD" id="cd15517">
    <property type="entry name" value="PHD_TCF19_like"/>
    <property type="match status" value="1"/>
</dbReference>
<accession>A0A1X7V3W1</accession>
<evidence type="ECO:0000256" key="3">
    <source>
        <dbReference type="ARBA" id="ARBA00022833"/>
    </source>
</evidence>